<accession>A0A0F9QZ22</accession>
<evidence type="ECO:0000313" key="1">
    <source>
        <dbReference type="EMBL" id="KKN18356.1"/>
    </source>
</evidence>
<comment type="caution">
    <text evidence="1">The sequence shown here is derived from an EMBL/GenBank/DDBJ whole genome shotgun (WGS) entry which is preliminary data.</text>
</comment>
<protein>
    <submittedName>
        <fullName evidence="1">Uncharacterized protein</fullName>
    </submittedName>
</protein>
<sequence length="64" mass="7622">MTNYGKWKTVRLSSFRNAVMPLDEVDFLVWNFMKKCNIKSMNVKYLKPKTSRISIKLESISYKN</sequence>
<name>A0A0F9QZ22_9ZZZZ</name>
<proteinExistence type="predicted"/>
<organism evidence="1">
    <name type="scientific">marine sediment metagenome</name>
    <dbReference type="NCBI Taxonomy" id="412755"/>
    <lineage>
        <taxon>unclassified sequences</taxon>
        <taxon>metagenomes</taxon>
        <taxon>ecological metagenomes</taxon>
    </lineage>
</organism>
<reference evidence="1" key="1">
    <citation type="journal article" date="2015" name="Nature">
        <title>Complex archaea that bridge the gap between prokaryotes and eukaryotes.</title>
        <authorList>
            <person name="Spang A."/>
            <person name="Saw J.H."/>
            <person name="Jorgensen S.L."/>
            <person name="Zaremba-Niedzwiedzka K."/>
            <person name="Martijn J."/>
            <person name="Lind A.E."/>
            <person name="van Eijk R."/>
            <person name="Schleper C."/>
            <person name="Guy L."/>
            <person name="Ettema T.J."/>
        </authorList>
    </citation>
    <scope>NUCLEOTIDE SEQUENCE</scope>
</reference>
<dbReference type="AlphaFoldDB" id="A0A0F9QZ22"/>
<dbReference type="EMBL" id="LAZR01003436">
    <property type="protein sequence ID" value="KKN18356.1"/>
    <property type="molecule type" value="Genomic_DNA"/>
</dbReference>
<gene>
    <name evidence="1" type="ORF">LCGC14_0956760</name>
</gene>